<dbReference type="PANTHER" id="PTHR12072:SF5">
    <property type="entry name" value="CWF19-LIKE PROTEIN 2"/>
    <property type="match status" value="1"/>
</dbReference>
<feature type="compositionally biased region" description="Low complexity" evidence="2">
    <location>
        <begin position="282"/>
        <end position="295"/>
    </location>
</feature>
<feature type="domain" description="Cwf19-like C-terminal" evidence="4">
    <location>
        <begin position="489"/>
        <end position="612"/>
    </location>
</feature>
<dbReference type="Pfam" id="PF04677">
    <property type="entry name" value="CwfJ_C_1"/>
    <property type="match status" value="1"/>
</dbReference>
<dbReference type="Gene3D" id="3.30.428.10">
    <property type="entry name" value="HIT-like"/>
    <property type="match status" value="1"/>
</dbReference>
<dbReference type="EMBL" id="JBAHYK010000251">
    <property type="protein sequence ID" value="KAL0576052.1"/>
    <property type="molecule type" value="Genomic_DNA"/>
</dbReference>
<evidence type="ECO:0000313" key="5">
    <source>
        <dbReference type="EMBL" id="KAL0576052.1"/>
    </source>
</evidence>
<name>A0ABR3FKX9_9AGAR</name>
<feature type="compositionally biased region" description="Basic and acidic residues" evidence="2">
    <location>
        <begin position="379"/>
        <end position="391"/>
    </location>
</feature>
<proteinExistence type="inferred from homology"/>
<dbReference type="InterPro" id="IPR040194">
    <property type="entry name" value="Cwf19-like"/>
</dbReference>
<dbReference type="PANTHER" id="PTHR12072">
    <property type="entry name" value="CWF19, CELL CYCLE CONTROL PROTEIN"/>
    <property type="match status" value="1"/>
</dbReference>
<dbReference type="Pfam" id="PF04676">
    <property type="entry name" value="CwfJ_C_2"/>
    <property type="match status" value="1"/>
</dbReference>
<sequence length="739" mass="82998">MWVEKNIDMDGERVLATDIPTADSLKLTSRATNDSAVPELPSRPTESIVKRDDWMLPPGASSSSDVGRRVPPSIPQIPIEDDSLTEGYGETSRGARTLGGDVDFFSSMGTERQKKPRPDRPDPEKPVVSSRELNPQIRDGTAPSDDKPPPPPKNTPGGPGSQWRMMRLRKVYETAEEEGRSVEDVAIERFGSLDAFDEAREERRILDEREGNREERGRHHKDGRSKPGDGERGFMFSDIHGSGASSRSSSFRRPGALGDTTPSTPSPPSGQNPPTNRRVDSLRLPSQLSSPLAQSHTPIPSVMTPPVPKTRPRAMSPSSLNKLQAKVLRAKLMGAPDAESLEREYETACRLANGGDSGDDNVRTTVEVLPTLDARGRLYDVGHGKDDDDAHAPGNRKKKEKVETRDPKTGDIVRYNADDDTTTLGELLRQEKFGAGMSDQKDLDAQFAKAIMGDGKFENDLDYMDDNAEKLGRQKMRSDAMKRQFAIHDYKRTQKALSTCHFCFGEDDSPPKAPVVAMGTRVYLSCTTTEELVPGHCLIVPIQHHLNMLEGDDDVWDEAKNFMKSLMRMYAEEDKGVVFYETVISLKWQKHTCIECVPVPWNEFDTLPGYFKESILTSEAEWSQHKKLIDFSARPFRRAMVPNLPYFMVQFDYKGEKGYGHVIEGNDAANGEEDMDEGEKGGGEFPRWFAGEIIGNLLDIEPRRWRRPKRIDFRTNKERIAQFRKNYDKYDWTGMIGRD</sequence>
<organism evidence="5 6">
    <name type="scientific">Marasmius crinis-equi</name>
    <dbReference type="NCBI Taxonomy" id="585013"/>
    <lineage>
        <taxon>Eukaryota</taxon>
        <taxon>Fungi</taxon>
        <taxon>Dikarya</taxon>
        <taxon>Basidiomycota</taxon>
        <taxon>Agaricomycotina</taxon>
        <taxon>Agaricomycetes</taxon>
        <taxon>Agaricomycetidae</taxon>
        <taxon>Agaricales</taxon>
        <taxon>Marasmiineae</taxon>
        <taxon>Marasmiaceae</taxon>
        <taxon>Marasmius</taxon>
    </lineage>
</organism>
<dbReference type="InterPro" id="IPR006768">
    <property type="entry name" value="Cwf19-like_C_dom-1"/>
</dbReference>
<feature type="region of interest" description="Disordered" evidence="2">
    <location>
        <begin position="379"/>
        <end position="411"/>
    </location>
</feature>
<gene>
    <name evidence="5" type="primary">cwf19</name>
    <name evidence="5" type="ORF">V5O48_005933</name>
</gene>
<keyword evidence="6" id="KW-1185">Reference proteome</keyword>
<dbReference type="InterPro" id="IPR006767">
    <property type="entry name" value="Cwf19-like_C_dom-2"/>
</dbReference>
<evidence type="ECO:0000313" key="6">
    <source>
        <dbReference type="Proteomes" id="UP001465976"/>
    </source>
</evidence>
<comment type="similarity">
    <text evidence="1">Belongs to the CWF19 family.</text>
</comment>
<feature type="compositionally biased region" description="Basic and acidic residues" evidence="2">
    <location>
        <begin position="111"/>
        <end position="125"/>
    </location>
</feature>
<feature type="compositionally biased region" description="Low complexity" evidence="2">
    <location>
        <begin position="241"/>
        <end position="263"/>
    </location>
</feature>
<evidence type="ECO:0000259" key="4">
    <source>
        <dbReference type="Pfam" id="PF04677"/>
    </source>
</evidence>
<dbReference type="InterPro" id="IPR036265">
    <property type="entry name" value="HIT-like_sf"/>
</dbReference>
<evidence type="ECO:0000256" key="1">
    <source>
        <dbReference type="ARBA" id="ARBA00006795"/>
    </source>
</evidence>
<evidence type="ECO:0000259" key="3">
    <source>
        <dbReference type="Pfam" id="PF04676"/>
    </source>
</evidence>
<feature type="domain" description="Cwf19-like protein C-terminal" evidence="3">
    <location>
        <begin position="621"/>
        <end position="733"/>
    </location>
</feature>
<accession>A0ABR3FKX9</accession>
<feature type="compositionally biased region" description="Basic and acidic residues" evidence="2">
    <location>
        <begin position="197"/>
        <end position="217"/>
    </location>
</feature>
<feature type="region of interest" description="Disordered" evidence="2">
    <location>
        <begin position="30"/>
        <end position="318"/>
    </location>
</feature>
<evidence type="ECO:0000256" key="2">
    <source>
        <dbReference type="SAM" id="MobiDB-lite"/>
    </source>
</evidence>
<comment type="caution">
    <text evidence="5">The sequence shown here is derived from an EMBL/GenBank/DDBJ whole genome shotgun (WGS) entry which is preliminary data.</text>
</comment>
<feature type="compositionally biased region" description="Basic and acidic residues" evidence="2">
    <location>
        <begin position="170"/>
        <end position="187"/>
    </location>
</feature>
<protein>
    <submittedName>
        <fullName evidence="5">Pre-mRNA-splicing factor cwf19</fullName>
    </submittedName>
</protein>
<dbReference type="Proteomes" id="UP001465976">
    <property type="component" value="Unassembled WGS sequence"/>
</dbReference>
<feature type="compositionally biased region" description="Basic and acidic residues" evidence="2">
    <location>
        <begin position="400"/>
        <end position="411"/>
    </location>
</feature>
<reference evidence="5 6" key="1">
    <citation type="submission" date="2024-02" db="EMBL/GenBank/DDBJ databases">
        <title>A draft genome for the cacao thread blight pathogen Marasmius crinis-equi.</title>
        <authorList>
            <person name="Cohen S.P."/>
            <person name="Baruah I.K."/>
            <person name="Amoako-Attah I."/>
            <person name="Bukari Y."/>
            <person name="Meinhardt L.W."/>
            <person name="Bailey B.A."/>
        </authorList>
    </citation>
    <scope>NUCLEOTIDE SEQUENCE [LARGE SCALE GENOMIC DNA]</scope>
    <source>
        <strain evidence="5 6">GH-76</strain>
    </source>
</reference>
<dbReference type="SUPFAM" id="SSF54197">
    <property type="entry name" value="HIT-like"/>
    <property type="match status" value="1"/>
</dbReference>